<sequence>MSSKVFTSVQSPECAGLYPGSVNTLAGSCTITQDMEFTSKSEFFLSALKLLPLCSYDTLPSLLVSKLRHSGSRRVYIVQSLQLCFTCIEFS</sequence>
<keyword evidence="2" id="KW-1185">Reference proteome</keyword>
<gene>
    <name evidence="1" type="ORF">AB205_0088530</name>
</gene>
<dbReference type="EMBL" id="KV932187">
    <property type="protein sequence ID" value="PIO30957.1"/>
    <property type="molecule type" value="Genomic_DNA"/>
</dbReference>
<dbReference type="AlphaFoldDB" id="A0A2G9RSU2"/>
<organism evidence="1 2">
    <name type="scientific">Aquarana catesbeiana</name>
    <name type="common">American bullfrog</name>
    <name type="synonym">Rana catesbeiana</name>
    <dbReference type="NCBI Taxonomy" id="8400"/>
    <lineage>
        <taxon>Eukaryota</taxon>
        <taxon>Metazoa</taxon>
        <taxon>Chordata</taxon>
        <taxon>Craniata</taxon>
        <taxon>Vertebrata</taxon>
        <taxon>Euteleostomi</taxon>
        <taxon>Amphibia</taxon>
        <taxon>Batrachia</taxon>
        <taxon>Anura</taxon>
        <taxon>Neobatrachia</taxon>
        <taxon>Ranoidea</taxon>
        <taxon>Ranidae</taxon>
        <taxon>Aquarana</taxon>
    </lineage>
</organism>
<evidence type="ECO:0000313" key="2">
    <source>
        <dbReference type="Proteomes" id="UP000228934"/>
    </source>
</evidence>
<name>A0A2G9RSU2_AQUCT</name>
<dbReference type="PROSITE" id="PS51257">
    <property type="entry name" value="PROKAR_LIPOPROTEIN"/>
    <property type="match status" value="1"/>
</dbReference>
<accession>A0A2G9RSU2</accession>
<evidence type="ECO:0000313" key="1">
    <source>
        <dbReference type="EMBL" id="PIO30957.1"/>
    </source>
</evidence>
<reference evidence="2" key="1">
    <citation type="journal article" date="2017" name="Nat. Commun.">
        <title>The North American bullfrog draft genome provides insight into hormonal regulation of long noncoding RNA.</title>
        <authorList>
            <person name="Hammond S.A."/>
            <person name="Warren R.L."/>
            <person name="Vandervalk B.P."/>
            <person name="Kucuk E."/>
            <person name="Khan H."/>
            <person name="Gibb E.A."/>
            <person name="Pandoh P."/>
            <person name="Kirk H."/>
            <person name="Zhao Y."/>
            <person name="Jones M."/>
            <person name="Mungall A.J."/>
            <person name="Coope R."/>
            <person name="Pleasance S."/>
            <person name="Moore R.A."/>
            <person name="Holt R.A."/>
            <person name="Round J.M."/>
            <person name="Ohora S."/>
            <person name="Walle B.V."/>
            <person name="Veldhoen N."/>
            <person name="Helbing C.C."/>
            <person name="Birol I."/>
        </authorList>
    </citation>
    <scope>NUCLEOTIDE SEQUENCE [LARGE SCALE GENOMIC DNA]</scope>
</reference>
<protein>
    <submittedName>
        <fullName evidence="1">Uncharacterized protein</fullName>
    </submittedName>
</protein>
<proteinExistence type="predicted"/>
<dbReference type="Proteomes" id="UP000228934">
    <property type="component" value="Unassembled WGS sequence"/>
</dbReference>